<feature type="compositionally biased region" description="Basic residues" evidence="1">
    <location>
        <begin position="830"/>
        <end position="848"/>
    </location>
</feature>
<evidence type="ECO:0000313" key="2">
    <source>
        <dbReference type="EnsemblMetazoa" id="SCAU003718-PA"/>
    </source>
</evidence>
<feature type="compositionally biased region" description="Basic residues" evidence="1">
    <location>
        <begin position="35"/>
        <end position="51"/>
    </location>
</feature>
<feature type="region of interest" description="Disordered" evidence="1">
    <location>
        <begin position="773"/>
        <end position="804"/>
    </location>
</feature>
<accession>A0A1I8P0H4</accession>
<dbReference type="Proteomes" id="UP000095300">
    <property type="component" value="Unassembled WGS sequence"/>
</dbReference>
<feature type="compositionally biased region" description="Low complexity" evidence="1">
    <location>
        <begin position="413"/>
        <end position="425"/>
    </location>
</feature>
<evidence type="ECO:0000313" key="3">
    <source>
        <dbReference type="Proteomes" id="UP000095300"/>
    </source>
</evidence>
<keyword evidence="3" id="KW-1185">Reference proteome</keyword>
<dbReference type="VEuPathDB" id="VectorBase:SCAU003718"/>
<feature type="compositionally biased region" description="Low complexity" evidence="1">
    <location>
        <begin position="741"/>
        <end position="751"/>
    </location>
</feature>
<protein>
    <submittedName>
        <fullName evidence="2">Uncharacterized protein</fullName>
    </submittedName>
</protein>
<reference evidence="2" key="1">
    <citation type="submission" date="2020-05" db="UniProtKB">
        <authorList>
            <consortium name="EnsemblMetazoa"/>
        </authorList>
    </citation>
    <scope>IDENTIFICATION</scope>
    <source>
        <strain evidence="2">USDA</strain>
    </source>
</reference>
<feature type="region of interest" description="Disordered" evidence="1">
    <location>
        <begin position="286"/>
        <end position="313"/>
    </location>
</feature>
<feature type="compositionally biased region" description="Basic residues" evidence="1">
    <location>
        <begin position="435"/>
        <end position="447"/>
    </location>
</feature>
<feature type="compositionally biased region" description="Low complexity" evidence="1">
    <location>
        <begin position="781"/>
        <end position="799"/>
    </location>
</feature>
<dbReference type="EnsemblMetazoa" id="SCAU003718-RA">
    <property type="protein sequence ID" value="SCAU003718-PA"/>
    <property type="gene ID" value="SCAU003718"/>
</dbReference>
<proteinExistence type="predicted"/>
<feature type="compositionally biased region" description="Basic and acidic residues" evidence="1">
    <location>
        <begin position="457"/>
        <end position="474"/>
    </location>
</feature>
<organism evidence="2 3">
    <name type="scientific">Stomoxys calcitrans</name>
    <name type="common">Stable fly</name>
    <name type="synonym">Conops calcitrans</name>
    <dbReference type="NCBI Taxonomy" id="35570"/>
    <lineage>
        <taxon>Eukaryota</taxon>
        <taxon>Metazoa</taxon>
        <taxon>Ecdysozoa</taxon>
        <taxon>Arthropoda</taxon>
        <taxon>Hexapoda</taxon>
        <taxon>Insecta</taxon>
        <taxon>Pterygota</taxon>
        <taxon>Neoptera</taxon>
        <taxon>Endopterygota</taxon>
        <taxon>Diptera</taxon>
        <taxon>Brachycera</taxon>
        <taxon>Muscomorpha</taxon>
        <taxon>Muscoidea</taxon>
        <taxon>Muscidae</taxon>
        <taxon>Stomoxys</taxon>
    </lineage>
</organism>
<feature type="region of interest" description="Disordered" evidence="1">
    <location>
        <begin position="817"/>
        <end position="849"/>
    </location>
</feature>
<sequence>MRDQQQNGNNDNTPTEPFVRNSALRASVRSTSSHVHPHHHSHHNHRRRKRGASNNGISNGSAAADVESGTQLSQHHHEVAGTQHSVSRQTHTTHACTRRHRSVTDLSNASLNTCNDPTCTDREVQEIFVHKSSATCCSGSRPELAQYFAEDLYGSSSRRPSSCCTSSDYCYQTDSTSLYGSRSSLSRNNSVKSASVTLRKKKISQQRQPSYHSISLRALNDSRPGSNMGSLASIFDRAKQYAENGEKLHGSASKVTIERQTSKDALSNDLPEYACSPSPIRWSFLADGKPSAKDTTTATARKKKISQQRQPSYHSISLRALNDSRPGSNMGSLASIFDRAKQYAENGEKLHGSASKVTIERQTSKDALSNDLPEYACSPSPIRWSFLADGKPSAKDTTTATATATPVTSTINSSSIAAHRASSSAKAKEAEQHSSKRQTSRQHHHHQPPSQHPQQPRKPERAHKPEARASEHPQKPPRSHSQHRKSIPSAEERPSTSSSRKCCESPCKYEESTMVQFHQDAEAFNNCCSNYIQCNTYLDQDLQITSEDIHHYLAKGQQDVGNILNNTKTYPFQPSNALEFQYKNNFANNNTATNTLSSVEGAESMRSYDSRFRRNSSKETNLNQNSGSETCSGAAGGAGGGGSCSASANINLSSSTNNINIVFSSSTERNANEVKFINTTSRSGTSVVSSEAHHSSYLPYSYPTYDYTNMSTNSTFDKTLGIDEIPASGHRGDDGTAGTTSSSQHSSSLHSPEPQRVSFESFDAASGHNLISSHRGSCQYSPTTPRSPLSPGSPGASSTYSASINPSTTSYVHLQQHHPHYDYPPGIQRSHVHAHTHAHAHSHHLHDHHLRESFKISNALRKVRKRARKYTDFLRKK</sequence>
<evidence type="ECO:0000256" key="1">
    <source>
        <dbReference type="SAM" id="MobiDB-lite"/>
    </source>
</evidence>
<feature type="region of interest" description="Disordered" evidence="1">
    <location>
        <begin position="388"/>
        <end position="502"/>
    </location>
</feature>
<dbReference type="STRING" id="35570.A0A1I8P0H4"/>
<dbReference type="AlphaFoldDB" id="A0A1I8P0H4"/>
<gene>
    <name evidence="2" type="primary">106093397</name>
</gene>
<feature type="region of interest" description="Disordered" evidence="1">
    <location>
        <begin position="722"/>
        <end position="756"/>
    </location>
</feature>
<feature type="compositionally biased region" description="Polar residues" evidence="1">
    <location>
        <begin position="52"/>
        <end position="61"/>
    </location>
</feature>
<feature type="compositionally biased region" description="Basic residues" evidence="1">
    <location>
        <begin position="475"/>
        <end position="486"/>
    </location>
</feature>
<feature type="region of interest" description="Disordered" evidence="1">
    <location>
        <begin position="598"/>
        <end position="635"/>
    </location>
</feature>
<name>A0A1I8P0H4_STOCA</name>
<feature type="region of interest" description="Disordered" evidence="1">
    <location>
        <begin position="26"/>
        <end position="102"/>
    </location>
</feature>